<gene>
    <name evidence="3" type="ORF">B7463_g7478</name>
</gene>
<keyword evidence="2" id="KW-0812">Transmembrane</keyword>
<feature type="compositionally biased region" description="Basic and acidic residues" evidence="1">
    <location>
        <begin position="48"/>
        <end position="64"/>
    </location>
</feature>
<comment type="caution">
    <text evidence="3">The sequence shown here is derived from an EMBL/GenBank/DDBJ whole genome shotgun (WGS) entry which is preliminary data.</text>
</comment>
<feature type="compositionally biased region" description="Polar residues" evidence="1">
    <location>
        <begin position="382"/>
        <end position="403"/>
    </location>
</feature>
<proteinExistence type="predicted"/>
<feature type="region of interest" description="Disordered" evidence="1">
    <location>
        <begin position="377"/>
        <end position="406"/>
    </location>
</feature>
<dbReference type="AlphaFoldDB" id="A0A3E2H644"/>
<feature type="region of interest" description="Disordered" evidence="1">
    <location>
        <begin position="501"/>
        <end position="551"/>
    </location>
</feature>
<sequence length="567" mass="62052">MYMVLCGRLLLGEEAAVLGQRLRTIMAPVDQISRKSVAGLSLRNDLGEYEKPRRNGRDNHHRNNYENNNGHNGKGGGHNDGGGGRHGVDNGLSHHGGPDSDKKDDEHFEDYGQNSLVSSLYTTSTLDTISVMTLTTVSPLPLPTSTTMMNTAMLSTTTVPALSSTVSSFPQVKSYSSSSTSITTSIPPRLAETTSAYTSISSSTSIANLDKFHNHHSNSHALTAALITVGSISAFILLTAIIYLIFRAKAGGFSSLHKGLKGTLFPWKKSKLSHSNQTPPTYDDIYHDYSSDAKGIPIQRQFDAFAANTLPQLAKPGTAAQAPRPDVARLDMTREALLDHPAPFSFEPVPVEASEKTFYNTEERPVMINIKKATIRSLVPPSRSSQQDSSTPYMTSLSRQTSDAYDPAQREVNRVSDLSYISSGFGDAQILVPGSRRSKANPAALDQTVRRPSQFSLSRISRFSWVTNPQSRGDRDTIYTSTSVESAPRFRSISSWVTQQTNRIDKRHKSNETVPKVPDIPASVSHLRKSSDDPAFQHHPGDEVEISKGSRVPSEILDKRFAVNRLP</sequence>
<keyword evidence="2" id="KW-1133">Transmembrane helix</keyword>
<feature type="compositionally biased region" description="Basic and acidic residues" evidence="1">
    <location>
        <begin position="529"/>
        <end position="548"/>
    </location>
</feature>
<evidence type="ECO:0000256" key="2">
    <source>
        <dbReference type="SAM" id="Phobius"/>
    </source>
</evidence>
<feature type="region of interest" description="Disordered" evidence="1">
    <location>
        <begin position="48"/>
        <end position="108"/>
    </location>
</feature>
<evidence type="ECO:0000256" key="1">
    <source>
        <dbReference type="SAM" id="MobiDB-lite"/>
    </source>
</evidence>
<accession>A0A3E2H644</accession>
<dbReference type="EMBL" id="NCSJ02000148">
    <property type="protein sequence ID" value="RFU28860.1"/>
    <property type="molecule type" value="Genomic_DNA"/>
</dbReference>
<feature type="compositionally biased region" description="Basic and acidic residues" evidence="1">
    <location>
        <begin position="96"/>
        <end position="108"/>
    </location>
</feature>
<feature type="compositionally biased region" description="Gly residues" evidence="1">
    <location>
        <begin position="72"/>
        <end position="85"/>
    </location>
</feature>
<keyword evidence="2" id="KW-0472">Membrane</keyword>
<feature type="non-terminal residue" evidence="3">
    <location>
        <position position="567"/>
    </location>
</feature>
<dbReference type="OrthoDB" id="5411141at2759"/>
<evidence type="ECO:0000313" key="4">
    <source>
        <dbReference type="Proteomes" id="UP000258309"/>
    </source>
</evidence>
<feature type="transmembrane region" description="Helical" evidence="2">
    <location>
        <begin position="221"/>
        <end position="246"/>
    </location>
</feature>
<protein>
    <submittedName>
        <fullName evidence="3">Uncharacterized protein</fullName>
    </submittedName>
</protein>
<reference evidence="3 4" key="1">
    <citation type="submission" date="2018-05" db="EMBL/GenBank/DDBJ databases">
        <title>Draft genome sequence of Scytalidium lignicola DSM 105466, a ubiquitous saprotrophic fungus.</title>
        <authorList>
            <person name="Buettner E."/>
            <person name="Gebauer A.M."/>
            <person name="Hofrichter M."/>
            <person name="Liers C."/>
            <person name="Kellner H."/>
        </authorList>
    </citation>
    <scope>NUCLEOTIDE SEQUENCE [LARGE SCALE GENOMIC DNA]</scope>
    <source>
        <strain evidence="3 4">DSM 105466</strain>
    </source>
</reference>
<feature type="non-terminal residue" evidence="3">
    <location>
        <position position="1"/>
    </location>
</feature>
<organism evidence="3 4">
    <name type="scientific">Scytalidium lignicola</name>
    <name type="common">Hyphomycete</name>
    <dbReference type="NCBI Taxonomy" id="5539"/>
    <lineage>
        <taxon>Eukaryota</taxon>
        <taxon>Fungi</taxon>
        <taxon>Dikarya</taxon>
        <taxon>Ascomycota</taxon>
        <taxon>Pezizomycotina</taxon>
        <taxon>Leotiomycetes</taxon>
        <taxon>Leotiomycetes incertae sedis</taxon>
        <taxon>Scytalidium</taxon>
    </lineage>
</organism>
<keyword evidence="4" id="KW-1185">Reference proteome</keyword>
<dbReference type="STRING" id="5539.A0A3E2H644"/>
<dbReference type="Proteomes" id="UP000258309">
    <property type="component" value="Unassembled WGS sequence"/>
</dbReference>
<name>A0A3E2H644_SCYLI</name>
<evidence type="ECO:0000313" key="3">
    <source>
        <dbReference type="EMBL" id="RFU28860.1"/>
    </source>
</evidence>